<evidence type="ECO:0000256" key="3">
    <source>
        <dbReference type="ARBA" id="ARBA00023136"/>
    </source>
</evidence>
<evidence type="ECO:0000259" key="5">
    <source>
        <dbReference type="PROSITE" id="PS50850"/>
    </source>
</evidence>
<dbReference type="EMBL" id="PFLF01000054">
    <property type="protein sequence ID" value="PIY69071.1"/>
    <property type="molecule type" value="Genomic_DNA"/>
</dbReference>
<dbReference type="InterPro" id="IPR036259">
    <property type="entry name" value="MFS_trans_sf"/>
</dbReference>
<dbReference type="PANTHER" id="PTHR23518:SF2">
    <property type="entry name" value="MAJOR FACILITATOR SUPERFAMILY TRANSPORTER"/>
    <property type="match status" value="1"/>
</dbReference>
<keyword evidence="3 4" id="KW-0472">Membrane</keyword>
<dbReference type="Gene3D" id="1.20.1250.20">
    <property type="entry name" value="MFS general substrate transporter like domains"/>
    <property type="match status" value="2"/>
</dbReference>
<evidence type="ECO:0000313" key="6">
    <source>
        <dbReference type="EMBL" id="PIY69071.1"/>
    </source>
</evidence>
<feature type="transmembrane region" description="Helical" evidence="4">
    <location>
        <begin position="171"/>
        <end position="190"/>
    </location>
</feature>
<dbReference type="SUPFAM" id="SSF103473">
    <property type="entry name" value="MFS general substrate transporter"/>
    <property type="match status" value="1"/>
</dbReference>
<keyword evidence="1 4" id="KW-0812">Transmembrane</keyword>
<dbReference type="InterPro" id="IPR020846">
    <property type="entry name" value="MFS_dom"/>
</dbReference>
<sequence length="394" mass="43432">MKPDKKSSIPKNVLYLSLVSLFNDIASEMIYPIVPLFLTSVLNAPVAIVGLIEGVAEATASLLKFISGYWSDKIHKRKVFVVFGYGFGAVSKLLIAVAMGWPFVLFARFIDRMGKGIRTSARDALLLQNTTKNNKGFIFGFHRATDSLGAVIGPLLALFLMTVLNENMRMTFMIAFVPAFIGVILLMIFVKEKNQPPEEVKKRIHISWKEINPHLKLFFIISMIFAVGNSADAFLILRSKELGLTTTFTVLAYVLYNIVQTVVSTPGGQLADKIGARKVFAIGLGIFACVYFAFGLINNPLFVWVLFPIYGIYVAFTDGVSKAYIAEFITERESGTYFGVYQTGTAICQFLASFIGGALWTKFGSHSTFLYGAAMASIALLIFITSAAVMKRKV</sequence>
<feature type="transmembrane region" description="Helical" evidence="4">
    <location>
        <begin position="12"/>
        <end position="34"/>
    </location>
</feature>
<evidence type="ECO:0000256" key="1">
    <source>
        <dbReference type="ARBA" id="ARBA00022692"/>
    </source>
</evidence>
<accession>A0A2M7QCX8</accession>
<feature type="transmembrane region" description="Helical" evidence="4">
    <location>
        <begin position="369"/>
        <end position="390"/>
    </location>
</feature>
<feature type="transmembrane region" description="Helical" evidence="4">
    <location>
        <begin position="217"/>
        <end position="237"/>
    </location>
</feature>
<dbReference type="Pfam" id="PF07690">
    <property type="entry name" value="MFS_1"/>
    <property type="match status" value="1"/>
</dbReference>
<dbReference type="PANTHER" id="PTHR23518">
    <property type="entry name" value="C-METHYLTRANSFERASE"/>
    <property type="match status" value="1"/>
</dbReference>
<name>A0A2M7QCX8_9BACT</name>
<evidence type="ECO:0000256" key="2">
    <source>
        <dbReference type="ARBA" id="ARBA00022989"/>
    </source>
</evidence>
<evidence type="ECO:0000313" key="7">
    <source>
        <dbReference type="Proteomes" id="UP000230108"/>
    </source>
</evidence>
<reference evidence="7" key="1">
    <citation type="submission" date="2017-09" db="EMBL/GenBank/DDBJ databases">
        <title>Depth-based differentiation of microbial function through sediment-hosted aquifers and enrichment of novel symbionts in the deep terrestrial subsurface.</title>
        <authorList>
            <person name="Probst A.J."/>
            <person name="Ladd B."/>
            <person name="Jarett J.K."/>
            <person name="Geller-Mcgrath D.E."/>
            <person name="Sieber C.M.K."/>
            <person name="Emerson J.B."/>
            <person name="Anantharaman K."/>
            <person name="Thomas B.C."/>
            <person name="Malmstrom R."/>
            <person name="Stieglmeier M."/>
            <person name="Klingl A."/>
            <person name="Woyke T."/>
            <person name="Ryan C.M."/>
            <person name="Banfield J.F."/>
        </authorList>
    </citation>
    <scope>NUCLEOTIDE SEQUENCE [LARGE SCALE GENOMIC DNA]</scope>
</reference>
<dbReference type="CDD" id="cd17370">
    <property type="entry name" value="MFS_MJ1317_like"/>
    <property type="match status" value="1"/>
</dbReference>
<proteinExistence type="predicted"/>
<gene>
    <name evidence="6" type="ORF">COY90_02575</name>
</gene>
<comment type="caution">
    <text evidence="6">The sequence shown here is derived from an EMBL/GenBank/DDBJ whole genome shotgun (WGS) entry which is preliminary data.</text>
</comment>
<feature type="transmembrane region" description="Helical" evidence="4">
    <location>
        <begin position="46"/>
        <end position="67"/>
    </location>
</feature>
<feature type="transmembrane region" description="Helical" evidence="4">
    <location>
        <begin position="147"/>
        <end position="164"/>
    </location>
</feature>
<feature type="transmembrane region" description="Helical" evidence="4">
    <location>
        <begin position="303"/>
        <end position="325"/>
    </location>
</feature>
<evidence type="ECO:0000256" key="4">
    <source>
        <dbReference type="SAM" id="Phobius"/>
    </source>
</evidence>
<protein>
    <submittedName>
        <fullName evidence="6">MFS transporter</fullName>
    </submittedName>
</protein>
<feature type="transmembrane region" description="Helical" evidence="4">
    <location>
        <begin position="337"/>
        <end position="363"/>
    </location>
</feature>
<dbReference type="PROSITE" id="PS50850">
    <property type="entry name" value="MFS"/>
    <property type="match status" value="1"/>
</dbReference>
<keyword evidence="2 4" id="KW-1133">Transmembrane helix</keyword>
<feature type="transmembrane region" description="Helical" evidence="4">
    <location>
        <begin position="79"/>
        <end position="104"/>
    </location>
</feature>
<dbReference type="InterPro" id="IPR011701">
    <property type="entry name" value="MFS"/>
</dbReference>
<feature type="domain" description="Major facilitator superfamily (MFS) profile" evidence="5">
    <location>
        <begin position="12"/>
        <end position="391"/>
    </location>
</feature>
<organism evidence="6 7">
    <name type="scientific">Candidatus Roizmanbacteria bacterium CG_4_10_14_0_8_um_filter_39_9</name>
    <dbReference type="NCBI Taxonomy" id="1974829"/>
    <lineage>
        <taxon>Bacteria</taxon>
        <taxon>Candidatus Roizmaniibacteriota</taxon>
    </lineage>
</organism>
<dbReference type="Proteomes" id="UP000230108">
    <property type="component" value="Unassembled WGS sequence"/>
</dbReference>
<dbReference type="GO" id="GO:0022857">
    <property type="term" value="F:transmembrane transporter activity"/>
    <property type="evidence" value="ECO:0007669"/>
    <property type="project" value="InterPro"/>
</dbReference>
<feature type="transmembrane region" description="Helical" evidence="4">
    <location>
        <begin position="279"/>
        <end position="297"/>
    </location>
</feature>
<dbReference type="AlphaFoldDB" id="A0A2M7QCX8"/>